<gene>
    <name evidence="2" type="ORF">NZNM25_08100</name>
</gene>
<comment type="caution">
    <text evidence="2">The sequence shown here is derived from an EMBL/GenBank/DDBJ whole genome shotgun (WGS) entry which is preliminary data.</text>
</comment>
<keyword evidence="1" id="KW-1133">Transmembrane helix</keyword>
<sequence>MRILSNRYTAFSIKNIPILGLENPLMSKFYNFPIIGNTMQKWFCLFVIFASVGVATNYAYSQEMSLATFQETAQVIIDKSISQNVTASITLQSTSIQEIKIPAELEQRIRENGRISVVTVTNQNQCVLGVNNESCILINVKRNPDDKNFAQIQNSTLQIAGQFIDEINEVFDTKAKLHSTFIHSSDDASVALETSGVISGRGTISAVYTMPMEDTDSMYEKISAILIPKVIRDSGGFYDVARNLSTQENSKMTFSIISSDNKSLLQLRLSVNYPNAAPEINEISPLEFLKTDELKRSDYFSLGFYPLNSIFQVVILSDEETKVSDVKGDITPTQVIGDERIPTDITKKGWVFDPQEGERIQGKYIFGKDTAITKKELEFSLGGEEFKSKKPEKLEVDESVIVVIIITIVAIAASVFYLKGYRK</sequence>
<feature type="transmembrane region" description="Helical" evidence="1">
    <location>
        <begin position="42"/>
        <end position="60"/>
    </location>
</feature>
<evidence type="ECO:0000256" key="1">
    <source>
        <dbReference type="SAM" id="Phobius"/>
    </source>
</evidence>
<name>A0A2S2KQT9_9ARCH</name>
<dbReference type="EMBL" id="BGKI01000004">
    <property type="protein sequence ID" value="GBH34019.1"/>
    <property type="molecule type" value="Genomic_DNA"/>
</dbReference>
<reference evidence="2 3" key="1">
    <citation type="submission" date="2018-05" db="EMBL/GenBank/DDBJ databases">
        <title>genome sequencing of Nitrosopumilus sp. NM25.</title>
        <authorList>
            <person name="Mori K."/>
            <person name="Nakagawa T."/>
        </authorList>
    </citation>
    <scope>NUCLEOTIDE SEQUENCE [LARGE SCALE GENOMIC DNA]</scope>
    <source>
        <strain evidence="2 3">NM25</strain>
    </source>
</reference>
<dbReference type="AlphaFoldDB" id="A0A2S2KQT9"/>
<accession>A0A2S2KQT9</accession>
<keyword evidence="3" id="KW-1185">Reference proteome</keyword>
<protein>
    <submittedName>
        <fullName evidence="2">Uncharacterized protein</fullName>
    </submittedName>
</protein>
<dbReference type="Proteomes" id="UP000245829">
    <property type="component" value="Unassembled WGS sequence"/>
</dbReference>
<evidence type="ECO:0000313" key="3">
    <source>
        <dbReference type="Proteomes" id="UP000245829"/>
    </source>
</evidence>
<evidence type="ECO:0000313" key="2">
    <source>
        <dbReference type="EMBL" id="GBH34019.1"/>
    </source>
</evidence>
<feature type="transmembrane region" description="Helical" evidence="1">
    <location>
        <begin position="399"/>
        <end position="418"/>
    </location>
</feature>
<proteinExistence type="predicted"/>
<keyword evidence="1" id="KW-0812">Transmembrane</keyword>
<organism evidence="2 3">
    <name type="scientific">Nitrosopumilus zosterae</name>
    <dbReference type="NCBI Taxonomy" id="718286"/>
    <lineage>
        <taxon>Archaea</taxon>
        <taxon>Nitrososphaerota</taxon>
        <taxon>Nitrososphaeria</taxon>
        <taxon>Nitrosopumilales</taxon>
        <taxon>Nitrosopumilaceae</taxon>
        <taxon>Nitrosopumilus</taxon>
    </lineage>
</organism>
<keyword evidence="1" id="KW-0472">Membrane</keyword>